<dbReference type="Proteomes" id="UP001350005">
    <property type="component" value="Unassembled WGS sequence"/>
</dbReference>
<dbReference type="OrthoDB" id="1160046at2"/>
<evidence type="ECO:0000313" key="2">
    <source>
        <dbReference type="EMBL" id="OCA71180.1"/>
    </source>
</evidence>
<dbReference type="SUPFAM" id="SSF55729">
    <property type="entry name" value="Acyl-CoA N-acyltransferases (Nat)"/>
    <property type="match status" value="1"/>
</dbReference>
<protein>
    <recommendedName>
        <fullName evidence="5">GNAT family N-acetyltransferase</fullName>
    </recommendedName>
</protein>
<accession>A0A1B8ZHT1</accession>
<dbReference type="RefSeq" id="WP_065399836.1">
    <property type="nucleotide sequence ID" value="NZ_JAKYXH010000003.1"/>
</dbReference>
<proteinExistence type="predicted"/>
<reference evidence="1 4" key="3">
    <citation type="submission" date="2024-01" db="EMBL/GenBank/DDBJ databases">
        <title>Whole genome of Chryseobacterium arthrosphaerae NNCa 2741.</title>
        <authorList>
            <person name="Boriskina E.V."/>
            <person name="Gordinskaya N.A."/>
            <person name="Kropotov V.S."/>
            <person name="Alekseeva A.E."/>
            <person name="Makhova M.A."/>
            <person name="Kryazhev D.V."/>
            <person name="Shkurkina I.S."/>
        </authorList>
    </citation>
    <scope>NUCLEOTIDE SEQUENCE [LARGE SCALE GENOMIC DNA]</scope>
    <source>
        <strain evidence="1 4">NNCa 2741</strain>
    </source>
</reference>
<dbReference type="AlphaFoldDB" id="A0A1B8ZHT1"/>
<organism evidence="2 3">
    <name type="scientific">Chryseobacterium arthrosphaerae</name>
    <dbReference type="NCBI Taxonomy" id="651561"/>
    <lineage>
        <taxon>Bacteria</taxon>
        <taxon>Pseudomonadati</taxon>
        <taxon>Bacteroidota</taxon>
        <taxon>Flavobacteriia</taxon>
        <taxon>Flavobacteriales</taxon>
        <taxon>Weeksellaceae</taxon>
        <taxon>Chryseobacterium group</taxon>
        <taxon>Chryseobacterium</taxon>
    </lineage>
</organism>
<evidence type="ECO:0008006" key="5">
    <source>
        <dbReference type="Google" id="ProtNLM"/>
    </source>
</evidence>
<dbReference type="EMBL" id="JAZGJU010000034">
    <property type="protein sequence ID" value="MEE6128835.1"/>
    <property type="molecule type" value="Genomic_DNA"/>
</dbReference>
<evidence type="ECO:0000313" key="1">
    <source>
        <dbReference type="EMBL" id="MEE6128835.1"/>
    </source>
</evidence>
<sequence length="200" mass="23134">MRITQSYLNQLELEQLNELAKFVVEENFSHHTENCIPEMVLQNDVEKVYNEELNYFKNSEIFVIKDSTGNIQGSIRIIKWDYKIKLPIQKLFNINPLDISFSQNASSIWHIGRFATNKYNQDRTLFKKLMVHAITPICKDENSVAFAECDSKLLRVMNMMGIKADVIGDSINYLGSETIPVSMNYDGLKGFYDANRYLVS</sequence>
<dbReference type="EMBL" id="MAYG01000012">
    <property type="protein sequence ID" value="OCA71180.1"/>
    <property type="molecule type" value="Genomic_DNA"/>
</dbReference>
<evidence type="ECO:0000313" key="4">
    <source>
        <dbReference type="Proteomes" id="UP001350005"/>
    </source>
</evidence>
<dbReference type="Proteomes" id="UP000093432">
    <property type="component" value="Unassembled WGS sequence"/>
</dbReference>
<dbReference type="Gene3D" id="3.40.630.30">
    <property type="match status" value="1"/>
</dbReference>
<comment type="caution">
    <text evidence="2">The sequence shown here is derived from an EMBL/GenBank/DDBJ whole genome shotgun (WGS) entry which is preliminary data.</text>
</comment>
<keyword evidence="4" id="KW-1185">Reference proteome</keyword>
<evidence type="ECO:0000313" key="3">
    <source>
        <dbReference type="Proteomes" id="UP000093432"/>
    </source>
</evidence>
<dbReference type="STRING" id="651561.BBI00_15660"/>
<reference evidence="3" key="2">
    <citation type="submission" date="2016-07" db="EMBL/GenBank/DDBJ databases">
        <authorList>
            <person name="Florea S."/>
            <person name="Webb J.S."/>
            <person name="Jaromczyk J."/>
            <person name="Schardl C.L."/>
        </authorList>
    </citation>
    <scope>NUCLEOTIDE SEQUENCE [LARGE SCALE GENOMIC DNA]</scope>
    <source>
        <strain evidence="3">CC-VM-7</strain>
    </source>
</reference>
<dbReference type="InterPro" id="IPR016181">
    <property type="entry name" value="Acyl_CoA_acyltransferase"/>
</dbReference>
<gene>
    <name evidence="2" type="ORF">BBI00_15660</name>
    <name evidence="1" type="ORF">V2E39_15665</name>
</gene>
<reference evidence="2" key="1">
    <citation type="submission" date="2016-07" db="EMBL/GenBank/DDBJ databases">
        <authorList>
            <person name="Jeong J.-J."/>
            <person name="Kim D.W."/>
            <person name="Sang M.K."/>
            <person name="Choi I.-G."/>
            <person name="Kim K.D."/>
        </authorList>
    </citation>
    <scope>NUCLEOTIDE SEQUENCE</scope>
    <source>
        <strain evidence="2">CC-VM-7</strain>
    </source>
</reference>
<name>A0A1B8ZHT1_9FLAO</name>